<feature type="compositionally biased region" description="Pro residues" evidence="1">
    <location>
        <begin position="1237"/>
        <end position="1251"/>
    </location>
</feature>
<feature type="transmembrane region" description="Helical" evidence="2">
    <location>
        <begin position="426"/>
        <end position="449"/>
    </location>
</feature>
<dbReference type="OrthoDB" id="420707at2759"/>
<feature type="transmembrane region" description="Helical" evidence="2">
    <location>
        <begin position="198"/>
        <end position="220"/>
    </location>
</feature>
<sequence>MDVTQSIIFFRAGQPFFATIVFFGVGMQISMLWIDSLRRGSWDMELLVAALLQSDSIQASRAAWCEGMLVTELYRKGYREAATESYLSLLVGIFGLVTVPLNSSLDMCFLLVSVLFSLKAVMTGVAVSGEMLAAEEEIPCGLGDLVPCCFSLIPQNDYYSRKAFATQRSLRVVVLFRLSEAIAAACTLAVCIRASSVVATWRVCVLAGLFSYAVVVLLVVRRSGWLSLACFTKLWEENVGIWDLEGEWCRQSTLGSGQDSPERLTFHGGSVKLGHKDSSGPRGMAPVAAPAILGDRYPQQDYMHLRRYNRGAIQLVDEGMQNQGQRKVSTRWVLALDGDQLRGHTVVWVRDGKPERGMFILRATCFAVACLTAGLFGLTFAMFAVPAWQVMLWSGAVTRPGQKQDEMSDVLSIPTDFSTQMLQKSLWLGIMWTLLLLSLFDVETVPFNFDKLFDEIRKGLGGHFGRHGLSTALFEETEFVAALVGLATVLAGCLSSLSLPVYSYFLHAWRCRWRQEDDRLQSDLTHALLVVVHGNWLATDTYKGASLTIDASQAADKIKRALGIRPSRTEVGMSLLVMEALIDSAFGKDDRLLVEEVHVPRLQLMDLLQHFERVERMDKTQPACMPLIWKANERIQSWQICGGGHITDLGYGEPLTSGKFLALVQAWLKSRVPEVKLVFSKPVAEIPGGMSWTETRLRDLFTRDTQNRRLSSVIEDLNKVIGLLTEGCNPARPAAPLLSFRQRYQNLVAALDKMRCSLRLSGHTEESLEVDVGGSPESPESPAERPAEGPAEGLNSFWCGSEGYRSLGLAMERGEPGELRELRNREGEIVHLGFWGKYYCGQADAKSFHGSCGPSIGPQCEACRALQADQDKACMPKCFYGHDMQRDNSTGGTCDVCSRGLQSAEDYAKLVCRECDLVYCAECIESRSQKSQQHGDSPLSPLCQEVLDCMALLRKAASYVASHQQVILLDMPLANRLASLATRQSSDRDELHKGSIRTIACHSSNLLLQSASVERLIEDASPDQRLEFFEYCLEQISSGVTCNPSADERRCIAFLKTFWKHRDKVEEALADDRFRQLLQRAAQMDKLLEHLLPFMCLNGANPENAQNALLKPFLGKKDELESLTDDIQYWYESQVMKKRLCVVSSGHPYERPMNETVFIPQATGLAVIFASASGTLNNQSSLTIEPTAVKDGAVAFFAPPKAPLLGTPYSTSYPPLPPLPAPAVPAALGAPTFVPSPTAPGPPGQSRPSRPPKASKDARTFAGSPGSDAWTACDFPGANVLDFSFRTDAAGSAKERRGFSAAVVPLEEIQDAERKALSQELSSNMAMIMEMLKTLEDNRKKQAMLLDVLLSFMKTCAAFGENQRAAEFLHVVLRALARSPWMRLGSMERVLGLPFQSLVALVQKAGQDGQDSEQKVFQAWLEEIQATVAAYIRRQESEDYWAKTDAFYQSTDEYAMSLALPILAEAGPCLEAVRLQLLQAYCASLTKLQQQLMTDMEKQALIQACMRYHACKELSLLVESKALPLGVQLLQSCHPYDVRAHGFEAKVHVEGASELAVAFASLGSCDMGRALPGAAISVQGPQGTVQGTIQGVQGDGRDMQRVPGADATVSFTTAPQSFYVGASLPTDQNARWGFLALIGDSGKVSFDKLAEEARKIANSPVMDMLFKEASESERGVYHSCGCLNTLTWKITQHLGSPDTFSERNPGQCEEACRKLLETVSSLSCLDDQFYRDCDKWFQPWIDKHPRLAEFAKQLPESVRRKNCKESMFFCVNDSGAAVNHSHHLSDRFFFCGQEISKGRCSSDMQCSSCARFQASTLAAYMKHVQD</sequence>
<evidence type="ECO:0000313" key="3">
    <source>
        <dbReference type="EMBL" id="CAE7440487.1"/>
    </source>
</evidence>
<evidence type="ECO:0000256" key="2">
    <source>
        <dbReference type="SAM" id="Phobius"/>
    </source>
</evidence>
<evidence type="ECO:0000256" key="1">
    <source>
        <dbReference type="SAM" id="MobiDB-lite"/>
    </source>
</evidence>
<feature type="transmembrane region" description="Helical" evidence="2">
    <location>
        <begin position="479"/>
        <end position="505"/>
    </location>
</feature>
<accession>A0A812RIU0</accession>
<dbReference type="EMBL" id="CAJNDS010002339">
    <property type="protein sequence ID" value="CAE7440487.1"/>
    <property type="molecule type" value="Genomic_DNA"/>
</dbReference>
<keyword evidence="4" id="KW-1185">Reference proteome</keyword>
<keyword evidence="2" id="KW-1133">Transmembrane helix</keyword>
<reference evidence="3" key="1">
    <citation type="submission" date="2021-02" db="EMBL/GenBank/DDBJ databases">
        <authorList>
            <person name="Dougan E. K."/>
            <person name="Rhodes N."/>
            <person name="Thang M."/>
            <person name="Chan C."/>
        </authorList>
    </citation>
    <scope>NUCLEOTIDE SEQUENCE</scope>
</reference>
<feature type="transmembrane region" description="Helical" evidence="2">
    <location>
        <begin position="16"/>
        <end position="34"/>
    </location>
</feature>
<keyword evidence="2" id="KW-0812">Transmembrane</keyword>
<gene>
    <name evidence="3" type="ORF">SNAT2548_LOCUS23938</name>
</gene>
<feature type="region of interest" description="Disordered" evidence="1">
    <location>
        <begin position="1230"/>
        <end position="1266"/>
    </location>
</feature>
<evidence type="ECO:0000313" key="4">
    <source>
        <dbReference type="Proteomes" id="UP000604046"/>
    </source>
</evidence>
<comment type="caution">
    <text evidence="3">The sequence shown here is derived from an EMBL/GenBank/DDBJ whole genome shotgun (WGS) entry which is preliminary data.</text>
</comment>
<feature type="transmembrane region" description="Helical" evidence="2">
    <location>
        <begin position="359"/>
        <end position="385"/>
    </location>
</feature>
<feature type="region of interest" description="Disordered" evidence="1">
    <location>
        <begin position="767"/>
        <end position="796"/>
    </location>
</feature>
<keyword evidence="2" id="KW-0472">Membrane</keyword>
<dbReference type="Proteomes" id="UP000604046">
    <property type="component" value="Unassembled WGS sequence"/>
</dbReference>
<organism evidence="3 4">
    <name type="scientific">Symbiodinium natans</name>
    <dbReference type="NCBI Taxonomy" id="878477"/>
    <lineage>
        <taxon>Eukaryota</taxon>
        <taxon>Sar</taxon>
        <taxon>Alveolata</taxon>
        <taxon>Dinophyceae</taxon>
        <taxon>Suessiales</taxon>
        <taxon>Symbiodiniaceae</taxon>
        <taxon>Symbiodinium</taxon>
    </lineage>
</organism>
<protein>
    <submittedName>
        <fullName evidence="3">Uncharacterized protein</fullName>
    </submittedName>
</protein>
<feature type="transmembrane region" description="Helical" evidence="2">
    <location>
        <begin position="170"/>
        <end position="192"/>
    </location>
</feature>
<proteinExistence type="predicted"/>
<name>A0A812RIU0_9DINO</name>